<keyword evidence="2" id="KW-0520">NAD</keyword>
<keyword evidence="6" id="KW-1185">Reference proteome</keyword>
<dbReference type="SUPFAM" id="SSF48179">
    <property type="entry name" value="6-phosphogluconate dehydrogenase C-terminal domain-like"/>
    <property type="match status" value="1"/>
</dbReference>
<dbReference type="PIRSF" id="PIRSF000103">
    <property type="entry name" value="HIBADH"/>
    <property type="match status" value="1"/>
</dbReference>
<evidence type="ECO:0000313" key="5">
    <source>
        <dbReference type="EMBL" id="MEJ8859246.1"/>
    </source>
</evidence>
<reference evidence="5 6" key="1">
    <citation type="submission" date="2024-03" db="EMBL/GenBank/DDBJ databases">
        <title>Novel species of the genus Variovorax.</title>
        <authorList>
            <person name="Liu Q."/>
            <person name="Xin Y.-H."/>
        </authorList>
    </citation>
    <scope>NUCLEOTIDE SEQUENCE [LARGE SCALE GENOMIC DNA]</scope>
    <source>
        <strain evidence="5 6">KACC 18901</strain>
    </source>
</reference>
<dbReference type="InterPro" id="IPR006115">
    <property type="entry name" value="6PGDH_NADP-bd"/>
</dbReference>
<dbReference type="GO" id="GO:0016491">
    <property type="term" value="F:oxidoreductase activity"/>
    <property type="evidence" value="ECO:0007669"/>
    <property type="project" value="UniProtKB-KW"/>
</dbReference>
<dbReference type="Pfam" id="PF03446">
    <property type="entry name" value="NAD_binding_2"/>
    <property type="match status" value="1"/>
</dbReference>
<feature type="domain" description="3-hydroxyisobutyrate dehydrogenase-like NAD-binding" evidence="4">
    <location>
        <begin position="164"/>
        <end position="280"/>
    </location>
</feature>
<sequence>MNIAMIGVGKMGLPMARHLAAAGHILSVYDRNEPAQAGAINAGLTLKDSLQIAVAEAEVVVSSLPNDAALLAVADEVARYAGAGTVYVDTSTVSLQASAKAAAACAINKVAHVRATVSGNNKMAEVAQLTVMASGPADAYARVKPLLQTFGPTQFYVGGGDEARLMKLIVNLMIAATTGMLSEALILGEKGGLDWRQMWDVIGASAVGSPIVKAKAAQLRERDYTPTFTVEQMQKDVGLILEAGAQFHVPLTLTASVGQMLHAAAAQGDAELDYAAVIRAAARGAGIATA</sequence>
<organism evidence="5 6">
    <name type="scientific">Variovorax robiniae</name>
    <dbReference type="NCBI Taxonomy" id="1836199"/>
    <lineage>
        <taxon>Bacteria</taxon>
        <taxon>Pseudomonadati</taxon>
        <taxon>Pseudomonadota</taxon>
        <taxon>Betaproteobacteria</taxon>
        <taxon>Burkholderiales</taxon>
        <taxon>Comamonadaceae</taxon>
        <taxon>Variovorax</taxon>
    </lineage>
</organism>
<dbReference type="InterPro" id="IPR015815">
    <property type="entry name" value="HIBADH-related"/>
</dbReference>
<accession>A0ABU8XHQ4</accession>
<dbReference type="InterPro" id="IPR008927">
    <property type="entry name" value="6-PGluconate_DH-like_C_sf"/>
</dbReference>
<dbReference type="InterPro" id="IPR036291">
    <property type="entry name" value="NAD(P)-bd_dom_sf"/>
</dbReference>
<evidence type="ECO:0000259" key="4">
    <source>
        <dbReference type="Pfam" id="PF14833"/>
    </source>
</evidence>
<evidence type="ECO:0000256" key="2">
    <source>
        <dbReference type="ARBA" id="ARBA00023027"/>
    </source>
</evidence>
<dbReference type="PANTHER" id="PTHR43580:SF2">
    <property type="entry name" value="CYTOKINE-LIKE NUCLEAR FACTOR N-PAC"/>
    <property type="match status" value="1"/>
</dbReference>
<dbReference type="PANTHER" id="PTHR43580">
    <property type="entry name" value="OXIDOREDUCTASE GLYR1-RELATED"/>
    <property type="match status" value="1"/>
</dbReference>
<proteinExistence type="predicted"/>
<name>A0ABU8XHQ4_9BURK</name>
<dbReference type="InterPro" id="IPR013328">
    <property type="entry name" value="6PGD_dom2"/>
</dbReference>
<evidence type="ECO:0000256" key="1">
    <source>
        <dbReference type="ARBA" id="ARBA00023002"/>
    </source>
</evidence>
<dbReference type="RefSeq" id="WP_340339286.1">
    <property type="nucleotide sequence ID" value="NZ_JBBKZS010000025.1"/>
</dbReference>
<dbReference type="Gene3D" id="1.10.1040.10">
    <property type="entry name" value="N-(1-d-carboxylethyl)-l-norvaline Dehydrogenase, domain 2"/>
    <property type="match status" value="1"/>
</dbReference>
<dbReference type="EC" id="1.1.-.-" evidence="5"/>
<gene>
    <name evidence="5" type="ORF">WKW79_32090</name>
</gene>
<evidence type="ECO:0000313" key="6">
    <source>
        <dbReference type="Proteomes" id="UP001367030"/>
    </source>
</evidence>
<dbReference type="Proteomes" id="UP001367030">
    <property type="component" value="Unassembled WGS sequence"/>
</dbReference>
<comment type="caution">
    <text evidence="5">The sequence shown here is derived from an EMBL/GenBank/DDBJ whole genome shotgun (WGS) entry which is preliminary data.</text>
</comment>
<dbReference type="Gene3D" id="3.40.50.720">
    <property type="entry name" value="NAD(P)-binding Rossmann-like Domain"/>
    <property type="match status" value="1"/>
</dbReference>
<dbReference type="InterPro" id="IPR029154">
    <property type="entry name" value="HIBADH-like_NADP-bd"/>
</dbReference>
<dbReference type="InterPro" id="IPR051265">
    <property type="entry name" value="HIBADH-related_NP60_sf"/>
</dbReference>
<dbReference type="Pfam" id="PF14833">
    <property type="entry name" value="NAD_binding_11"/>
    <property type="match status" value="1"/>
</dbReference>
<dbReference type="EMBL" id="JBBKZS010000025">
    <property type="protein sequence ID" value="MEJ8859246.1"/>
    <property type="molecule type" value="Genomic_DNA"/>
</dbReference>
<evidence type="ECO:0000259" key="3">
    <source>
        <dbReference type="Pfam" id="PF03446"/>
    </source>
</evidence>
<dbReference type="SUPFAM" id="SSF51735">
    <property type="entry name" value="NAD(P)-binding Rossmann-fold domains"/>
    <property type="match status" value="1"/>
</dbReference>
<keyword evidence="1 5" id="KW-0560">Oxidoreductase</keyword>
<protein>
    <submittedName>
        <fullName evidence="5">NAD(P)-dependent oxidoreductase</fullName>
        <ecNumber evidence="5">1.1.-.-</ecNumber>
    </submittedName>
</protein>
<feature type="domain" description="6-phosphogluconate dehydrogenase NADP-binding" evidence="3">
    <location>
        <begin position="2"/>
        <end position="158"/>
    </location>
</feature>